<dbReference type="Proteomes" id="UP000823989">
    <property type="component" value="Unassembled WGS sequence"/>
</dbReference>
<name>A0A9D1QIR6_9STAP</name>
<comment type="caution">
    <text evidence="1">The sequence shown here is derived from an EMBL/GenBank/DDBJ whole genome shotgun (WGS) entry which is preliminary data.</text>
</comment>
<feature type="non-terminal residue" evidence="1">
    <location>
        <position position="44"/>
    </location>
</feature>
<dbReference type="EMBL" id="DXHR01000034">
    <property type="protein sequence ID" value="HIW13454.1"/>
    <property type="molecule type" value="Genomic_DNA"/>
</dbReference>
<reference evidence="1" key="1">
    <citation type="journal article" date="2021" name="PeerJ">
        <title>Extensive microbial diversity within the chicken gut microbiome revealed by metagenomics and culture.</title>
        <authorList>
            <person name="Gilroy R."/>
            <person name="Ravi A."/>
            <person name="Getino M."/>
            <person name="Pursley I."/>
            <person name="Horton D.L."/>
            <person name="Alikhan N.F."/>
            <person name="Baker D."/>
            <person name="Gharbi K."/>
            <person name="Hall N."/>
            <person name="Watson M."/>
            <person name="Adriaenssens E.M."/>
            <person name="Foster-Nyarko E."/>
            <person name="Jarju S."/>
            <person name="Secka A."/>
            <person name="Antonio M."/>
            <person name="Oren A."/>
            <person name="Chaudhuri R.R."/>
            <person name="La Ragione R."/>
            <person name="Hildebrand F."/>
            <person name="Pallen M.J."/>
        </authorList>
    </citation>
    <scope>NUCLEOTIDE SEQUENCE</scope>
    <source>
        <strain evidence="1">ChiHjej13B12-752</strain>
    </source>
</reference>
<dbReference type="AlphaFoldDB" id="A0A9D1QIR6"/>
<organism evidence="1 2">
    <name type="scientific">Candidatus Salinicoccus stercoripullorum</name>
    <dbReference type="NCBI Taxonomy" id="2838756"/>
    <lineage>
        <taxon>Bacteria</taxon>
        <taxon>Bacillati</taxon>
        <taxon>Bacillota</taxon>
        <taxon>Bacilli</taxon>
        <taxon>Bacillales</taxon>
        <taxon>Staphylococcaceae</taxon>
        <taxon>Salinicoccus</taxon>
    </lineage>
</organism>
<proteinExistence type="predicted"/>
<accession>A0A9D1QIR6</accession>
<gene>
    <name evidence="1" type="ORF">H9891_09910</name>
</gene>
<evidence type="ECO:0000313" key="1">
    <source>
        <dbReference type="EMBL" id="HIW13454.1"/>
    </source>
</evidence>
<sequence>MKVQKVIVEEKSYPLYILLDKEFEVIEPVKRFIKYLDNTGKAPN</sequence>
<reference evidence="1" key="2">
    <citation type="submission" date="2021-04" db="EMBL/GenBank/DDBJ databases">
        <authorList>
            <person name="Gilroy R."/>
        </authorList>
    </citation>
    <scope>NUCLEOTIDE SEQUENCE</scope>
    <source>
        <strain evidence="1">ChiHjej13B12-752</strain>
    </source>
</reference>
<protein>
    <submittedName>
        <fullName evidence="1">Transposase</fullName>
    </submittedName>
</protein>
<evidence type="ECO:0000313" key="2">
    <source>
        <dbReference type="Proteomes" id="UP000823989"/>
    </source>
</evidence>